<evidence type="ECO:0000313" key="2">
    <source>
        <dbReference type="EMBL" id="KAJ8877710.1"/>
    </source>
</evidence>
<reference evidence="2 3" key="1">
    <citation type="submission" date="2023-02" db="EMBL/GenBank/DDBJ databases">
        <title>LHISI_Scaffold_Assembly.</title>
        <authorList>
            <person name="Stuart O.P."/>
            <person name="Cleave R."/>
            <person name="Magrath M.J.L."/>
            <person name="Mikheyev A.S."/>
        </authorList>
    </citation>
    <scope>NUCLEOTIDE SEQUENCE [LARGE SCALE GENOMIC DNA]</scope>
    <source>
        <strain evidence="2">Daus_M_001</strain>
        <tissue evidence="2">Leg muscle</tissue>
    </source>
</reference>
<name>A0ABQ9H091_9NEOP</name>
<feature type="region of interest" description="Disordered" evidence="1">
    <location>
        <begin position="402"/>
        <end position="421"/>
    </location>
</feature>
<gene>
    <name evidence="2" type="ORF">PR048_022165</name>
</gene>
<dbReference type="Proteomes" id="UP001159363">
    <property type="component" value="Chromosome 7"/>
</dbReference>
<keyword evidence="3" id="KW-1185">Reference proteome</keyword>
<proteinExistence type="predicted"/>
<accession>A0ABQ9H091</accession>
<feature type="region of interest" description="Disordered" evidence="1">
    <location>
        <begin position="1"/>
        <end position="20"/>
    </location>
</feature>
<feature type="compositionally biased region" description="Polar residues" evidence="1">
    <location>
        <begin position="407"/>
        <end position="419"/>
    </location>
</feature>
<dbReference type="EMBL" id="JARBHB010000008">
    <property type="protein sequence ID" value="KAJ8877710.1"/>
    <property type="molecule type" value="Genomic_DNA"/>
</dbReference>
<evidence type="ECO:0000313" key="3">
    <source>
        <dbReference type="Proteomes" id="UP001159363"/>
    </source>
</evidence>
<sequence length="613" mass="67279">MEQHRNARAGETPPTSGIVRHYSQSRKFGIGPARGLNRVHLGTYAVVFKILNRDVRTQKWPRKHPIEPFSLSKKLALEINGEPQNGEKGLREDGEFRVVKLTGLTGSRILDAMALLPHRQLRLPRILWLRPHFSPHHIRQYPKTHLPIQTITTSRTDATQDVVRPTCSENIPTFHVSLQRWRHLVSALWGRCYESPVVHLVTAVWQRAALPERPGCETREACFALRRYGLIKIASRSPHQLIEQTGARSGVERRTCKGRAESLGKSLGGGGVWRRRSGTMLLISRTRSELSREPIVLAGGKEACACIPHIPGDGQCHVLASPSQTMPAAPGGKIKHRETACNHTYNSRFSGCVQRSKVLMRLAAGVNQEILGAFNIEVLRAGEGGARGVRSGGKREIPEKIRRPAASSGTIPTSENPGATSPGIELCSPGAYAANIVRGAALAGRLHCSPPTKGEPGHSRIFASGKRVRRCHCSAGFLGDLPFLPPLHSGTAQFSPHFNVIGSQDIVKSHLNSLNSPEFNIVLKTTPKNSKVCNTCNSETNARPSGLSRSASAQPWVDFLAADLIRYRRRNETCSRLTEVSGRPDPAICNLATGQENTTCVMKKEAEFFFSNI</sequence>
<organism evidence="2 3">
    <name type="scientific">Dryococelus australis</name>
    <dbReference type="NCBI Taxonomy" id="614101"/>
    <lineage>
        <taxon>Eukaryota</taxon>
        <taxon>Metazoa</taxon>
        <taxon>Ecdysozoa</taxon>
        <taxon>Arthropoda</taxon>
        <taxon>Hexapoda</taxon>
        <taxon>Insecta</taxon>
        <taxon>Pterygota</taxon>
        <taxon>Neoptera</taxon>
        <taxon>Polyneoptera</taxon>
        <taxon>Phasmatodea</taxon>
        <taxon>Verophasmatodea</taxon>
        <taxon>Anareolatae</taxon>
        <taxon>Phasmatidae</taxon>
        <taxon>Eurycanthinae</taxon>
        <taxon>Dryococelus</taxon>
    </lineage>
</organism>
<evidence type="ECO:0000256" key="1">
    <source>
        <dbReference type="SAM" id="MobiDB-lite"/>
    </source>
</evidence>
<protein>
    <submittedName>
        <fullName evidence="2">Uncharacterized protein</fullName>
    </submittedName>
</protein>
<comment type="caution">
    <text evidence="2">The sequence shown here is derived from an EMBL/GenBank/DDBJ whole genome shotgun (WGS) entry which is preliminary data.</text>
</comment>